<dbReference type="Pfam" id="PF00172">
    <property type="entry name" value="Zn_clus"/>
    <property type="match status" value="1"/>
</dbReference>
<dbReference type="InterPro" id="IPR007219">
    <property type="entry name" value="XnlR_reg_dom"/>
</dbReference>
<name>A0A1E1MT90_RHYSE</name>
<dbReference type="PANTHER" id="PTHR47425">
    <property type="entry name" value="FARB-RELATED"/>
    <property type="match status" value="1"/>
</dbReference>
<dbReference type="PROSITE" id="PS00463">
    <property type="entry name" value="ZN2_CY6_FUNGAL_1"/>
    <property type="match status" value="1"/>
</dbReference>
<reference evidence="6" key="1">
    <citation type="submission" date="2016-03" db="EMBL/GenBank/DDBJ databases">
        <authorList>
            <person name="Guldener U."/>
        </authorList>
    </citation>
    <scope>NUCLEOTIDE SEQUENCE [LARGE SCALE GENOMIC DNA]</scope>
</reference>
<dbReference type="SUPFAM" id="SSF57701">
    <property type="entry name" value="Zn2/Cys6 DNA-binding domain"/>
    <property type="match status" value="1"/>
</dbReference>
<dbReference type="GO" id="GO:0006351">
    <property type="term" value="P:DNA-templated transcription"/>
    <property type="evidence" value="ECO:0007669"/>
    <property type="project" value="InterPro"/>
</dbReference>
<evidence type="ECO:0000256" key="1">
    <source>
        <dbReference type="ARBA" id="ARBA00022723"/>
    </source>
</evidence>
<proteinExistence type="predicted"/>
<keyword evidence="6" id="KW-1185">Reference proteome</keyword>
<evidence type="ECO:0000313" key="6">
    <source>
        <dbReference type="Proteomes" id="UP000177625"/>
    </source>
</evidence>
<dbReference type="InterPro" id="IPR052761">
    <property type="entry name" value="Fungal_Detox/Toxin_TFs"/>
</dbReference>
<feature type="compositionally biased region" description="Pro residues" evidence="3">
    <location>
        <begin position="36"/>
        <end position="46"/>
    </location>
</feature>
<feature type="region of interest" description="Disordered" evidence="3">
    <location>
        <begin position="1"/>
        <end position="58"/>
    </location>
</feature>
<feature type="compositionally biased region" description="Basic and acidic residues" evidence="3">
    <location>
        <begin position="1"/>
        <end position="17"/>
    </location>
</feature>
<dbReference type="Gene3D" id="4.10.240.10">
    <property type="entry name" value="Zn(2)-C6 fungal-type DNA-binding domain"/>
    <property type="match status" value="1"/>
</dbReference>
<dbReference type="AlphaFoldDB" id="A0A1E1MT90"/>
<gene>
    <name evidence="5" type="ORF">RSE6_13613</name>
</gene>
<dbReference type="GO" id="GO:0000981">
    <property type="term" value="F:DNA-binding transcription factor activity, RNA polymerase II-specific"/>
    <property type="evidence" value="ECO:0007669"/>
    <property type="project" value="InterPro"/>
</dbReference>
<dbReference type="SMART" id="SM00906">
    <property type="entry name" value="Fungal_trans"/>
    <property type="match status" value="1"/>
</dbReference>
<sequence length="814" mass="91426">MPKLLTTRERTNRDANLRHNPMLKPKSKVAASNDQPPLPFPSPSSSPSPSAKQNSPTKKLDAIEAGLVKFDKDDNPTNVGGRQIKRRAAQACDGCRARKVRCDVLKRWKEKSATCTNCEHDGAICTVRESARGKYKGDHIRDIQVYNRDGGDESDSSSQSTPKWTMPNAFSNAIIPKDLESGWGSVLGKLDNDKPHESHLLYQTATQRIAHFPVGPPPSPQHDPKYNLPTSASLIGDSRQIIVADGHLDRAATLPFDRFMGPLPVYLNRFPARMTPVNIQYLYAKGALAIPEDPFRNALLQAYCEWVYPYMPCLQLHFVLAAINDPTGSSGTISLLLFQAIMFAGIAFVEKEYLVQAGYSTRKAARKAFFQKAKIIYDLNYETDHVSVVQSLLLMTYWYVAPNDQKDTWHLMGNAVRLGYTIGLHRNHAKSNMDPAKMKLWKRVWWCCFMRDHLVALGMRRPTQIEEASFDVPILEEEDFEIGVLASNNTIISPDCTLMRETHIQRDLAQMCIAKAKLCLCISHILTAQYSTLDKHLGMQRKGGTTQSALLLVPKRSFPGEVSKCDRELKRWLDDRPPACLDSNGFTQGNAGRTIFIQRALLHLLYHTAVSALHRPQFSPCTAASNHEIQEASRRKVYIASKGTTAIAQTIRLHQLERYLPSTAVTVLTPAIVTHMQYLISQDDETEETAADGFHSCMAVLQCLRETYVTADDAMMFLMNALSRVGGTRVLTASNGAESNLSNPRKLLPNGKGIGKGNLESMVKWVERMKEWMKERQLHSPEEEEMETSTKEMEKMDDDRTDFLALFLDSTAFY</sequence>
<evidence type="ECO:0000256" key="3">
    <source>
        <dbReference type="SAM" id="MobiDB-lite"/>
    </source>
</evidence>
<dbReference type="InterPro" id="IPR001138">
    <property type="entry name" value="Zn2Cys6_DnaBD"/>
</dbReference>
<dbReference type="Proteomes" id="UP000177625">
    <property type="component" value="Unassembled WGS sequence"/>
</dbReference>
<feature type="region of interest" description="Disordered" evidence="3">
    <location>
        <begin position="735"/>
        <end position="754"/>
    </location>
</feature>
<dbReference type="EMBL" id="FJVC01000582">
    <property type="protein sequence ID" value="CZT52307.1"/>
    <property type="molecule type" value="Genomic_DNA"/>
</dbReference>
<dbReference type="InterPro" id="IPR036864">
    <property type="entry name" value="Zn2-C6_fun-type_DNA-bd_sf"/>
</dbReference>
<evidence type="ECO:0000259" key="4">
    <source>
        <dbReference type="PROSITE" id="PS50048"/>
    </source>
</evidence>
<feature type="domain" description="Zn(2)-C6 fungal-type" evidence="4">
    <location>
        <begin position="91"/>
        <end position="127"/>
    </location>
</feature>
<protein>
    <recommendedName>
        <fullName evidence="4">Zn(2)-C6 fungal-type domain-containing protein</fullName>
    </recommendedName>
</protein>
<dbReference type="SMART" id="SM00066">
    <property type="entry name" value="GAL4"/>
    <property type="match status" value="1"/>
</dbReference>
<dbReference type="GO" id="GO:0008270">
    <property type="term" value="F:zinc ion binding"/>
    <property type="evidence" value="ECO:0007669"/>
    <property type="project" value="InterPro"/>
</dbReference>
<evidence type="ECO:0000313" key="5">
    <source>
        <dbReference type="EMBL" id="CZT52307.1"/>
    </source>
</evidence>
<evidence type="ECO:0000256" key="2">
    <source>
        <dbReference type="ARBA" id="ARBA00023242"/>
    </source>
</evidence>
<keyword evidence="2" id="KW-0539">Nucleus</keyword>
<accession>A0A1E1MT90</accession>
<dbReference type="PROSITE" id="PS50048">
    <property type="entry name" value="ZN2_CY6_FUNGAL_2"/>
    <property type="match status" value="1"/>
</dbReference>
<feature type="region of interest" description="Disordered" evidence="3">
    <location>
        <begin position="145"/>
        <end position="167"/>
    </location>
</feature>
<organism evidence="5 6">
    <name type="scientific">Rhynchosporium secalis</name>
    <name type="common">Barley scald fungus</name>
    <dbReference type="NCBI Taxonomy" id="38038"/>
    <lineage>
        <taxon>Eukaryota</taxon>
        <taxon>Fungi</taxon>
        <taxon>Dikarya</taxon>
        <taxon>Ascomycota</taxon>
        <taxon>Pezizomycotina</taxon>
        <taxon>Leotiomycetes</taxon>
        <taxon>Helotiales</taxon>
        <taxon>Ploettnerulaceae</taxon>
        <taxon>Rhynchosporium</taxon>
    </lineage>
</organism>
<dbReference type="PANTHER" id="PTHR47425:SF2">
    <property type="entry name" value="FARB-RELATED"/>
    <property type="match status" value="1"/>
</dbReference>
<dbReference type="CDD" id="cd00067">
    <property type="entry name" value="GAL4"/>
    <property type="match status" value="1"/>
</dbReference>
<dbReference type="Pfam" id="PF04082">
    <property type="entry name" value="Fungal_trans"/>
    <property type="match status" value="1"/>
</dbReference>
<dbReference type="GO" id="GO:0003677">
    <property type="term" value="F:DNA binding"/>
    <property type="evidence" value="ECO:0007669"/>
    <property type="project" value="InterPro"/>
</dbReference>
<keyword evidence="1" id="KW-0479">Metal-binding</keyword>
<dbReference type="CDD" id="cd12148">
    <property type="entry name" value="fungal_TF_MHR"/>
    <property type="match status" value="1"/>
</dbReference>